<evidence type="ECO:0000256" key="11">
    <source>
        <dbReference type="ARBA" id="ARBA00053326"/>
    </source>
</evidence>
<dbReference type="Pfam" id="PF00025">
    <property type="entry name" value="Arf"/>
    <property type="match status" value="2"/>
</dbReference>
<name>A0A9P5VA09_9FUNG</name>
<keyword evidence="5 13" id="KW-0547">Nucleotide-binding</keyword>
<evidence type="ECO:0000256" key="1">
    <source>
        <dbReference type="ARBA" id="ARBA00004555"/>
    </source>
</evidence>
<feature type="binding site" evidence="13">
    <location>
        <begin position="262"/>
        <end position="265"/>
    </location>
    <ligand>
        <name>GTP</name>
        <dbReference type="ChEBI" id="CHEBI:37565"/>
    </ligand>
</feature>
<organism evidence="15 16">
    <name type="scientific">Linnemannia schmuckeri</name>
    <dbReference type="NCBI Taxonomy" id="64567"/>
    <lineage>
        <taxon>Eukaryota</taxon>
        <taxon>Fungi</taxon>
        <taxon>Fungi incertae sedis</taxon>
        <taxon>Mucoromycota</taxon>
        <taxon>Mortierellomycotina</taxon>
        <taxon>Mortierellomycetes</taxon>
        <taxon>Mortierellales</taxon>
        <taxon>Mortierellaceae</taxon>
        <taxon>Linnemannia</taxon>
    </lineage>
</organism>
<comment type="caution">
    <text evidence="15">The sequence shown here is derived from an EMBL/GenBank/DDBJ whole genome shotgun (WGS) entry which is preliminary data.</text>
</comment>
<feature type="binding site" evidence="14">
    <location>
        <position position="180"/>
    </location>
    <ligand>
        <name>Mg(2+)</name>
        <dbReference type="ChEBI" id="CHEBI:18420"/>
    </ligand>
</feature>
<keyword evidence="8" id="KW-0333">Golgi apparatus</keyword>
<keyword evidence="4" id="KW-0519">Myristate</keyword>
<reference evidence="15" key="1">
    <citation type="journal article" date="2020" name="Fungal Divers.">
        <title>Resolving the Mortierellaceae phylogeny through synthesis of multi-gene phylogenetics and phylogenomics.</title>
        <authorList>
            <person name="Vandepol N."/>
            <person name="Liber J."/>
            <person name="Desiro A."/>
            <person name="Na H."/>
            <person name="Kennedy M."/>
            <person name="Barry K."/>
            <person name="Grigoriev I.V."/>
            <person name="Miller A.N."/>
            <person name="O'Donnell K."/>
            <person name="Stajich J.E."/>
            <person name="Bonito G."/>
        </authorList>
    </citation>
    <scope>NUCLEOTIDE SEQUENCE</scope>
    <source>
        <strain evidence="15">NRRL 6426</strain>
    </source>
</reference>
<feature type="binding site" evidence="14">
    <location>
        <position position="163"/>
    </location>
    <ligand>
        <name>Mg(2+)</name>
        <dbReference type="ChEBI" id="CHEBI:18420"/>
    </ligand>
</feature>
<evidence type="ECO:0000256" key="8">
    <source>
        <dbReference type="ARBA" id="ARBA00023034"/>
    </source>
</evidence>
<dbReference type="EMBL" id="JAAAUQ010000568">
    <property type="protein sequence ID" value="KAF9149143.1"/>
    <property type="molecule type" value="Genomic_DNA"/>
</dbReference>
<keyword evidence="9 13" id="KW-0342">GTP-binding</keyword>
<sequence length="322" mass="36109">MVGVEGGGKTTILYQFLLDKKVSTISTYGFNLETVTISATQGENDASKFILWDLGGSRTDQWQHYTQGAVDVVYVVDSSDEPEIDIARDCLWMLFEDTLHMLKDAVLLVFANKQDRLNALSVTEVKDRLDLMTRGEGRQWHIQGSSATTGDGIMEGPAGSGKTSLLYRLFLGEVVTTIPTCGFNMENFNIHGTNFALWDLAGSWFSRVELWSRYTDGIVAMIFVVDSTDVRQIRETKTAMWRYYRDYDEHGVEQAVMLVFANKQDCHGAMTVADMKDYLELETRAEGRRWHIRGCVATTAEGVVEGLKWVVVQVNGVRPAAT</sequence>
<evidence type="ECO:0000256" key="7">
    <source>
        <dbReference type="ARBA" id="ARBA00022927"/>
    </source>
</evidence>
<keyword evidence="16" id="KW-1185">Reference proteome</keyword>
<evidence type="ECO:0000313" key="16">
    <source>
        <dbReference type="Proteomes" id="UP000748756"/>
    </source>
</evidence>
<dbReference type="CDD" id="cd00878">
    <property type="entry name" value="Arf_Arl"/>
    <property type="match status" value="1"/>
</dbReference>
<evidence type="ECO:0000256" key="3">
    <source>
        <dbReference type="ARBA" id="ARBA00022448"/>
    </source>
</evidence>
<dbReference type="PANTHER" id="PTHR11711">
    <property type="entry name" value="ADP RIBOSYLATION FACTOR-RELATED"/>
    <property type="match status" value="1"/>
</dbReference>
<evidence type="ECO:0000256" key="2">
    <source>
        <dbReference type="ARBA" id="ARBA00010290"/>
    </source>
</evidence>
<keyword evidence="3" id="KW-0813">Transport</keyword>
<keyword evidence="10" id="KW-0449">Lipoprotein</keyword>
<evidence type="ECO:0000256" key="9">
    <source>
        <dbReference type="ARBA" id="ARBA00023134"/>
    </source>
</evidence>
<dbReference type="GO" id="GO:0016192">
    <property type="term" value="P:vesicle-mediated transport"/>
    <property type="evidence" value="ECO:0007669"/>
    <property type="project" value="UniProtKB-KW"/>
</dbReference>
<gene>
    <name evidence="15" type="ORF">BG015_009075</name>
</gene>
<keyword evidence="14" id="KW-0479">Metal-binding</keyword>
<evidence type="ECO:0000256" key="6">
    <source>
        <dbReference type="ARBA" id="ARBA00022892"/>
    </source>
</evidence>
<accession>A0A9P5VA09</accession>
<comment type="function">
    <text evidence="11">GTP-binding protein involved in protein trafficking; may modulate vesicle budding and uncoating within the Golgi apparatus.</text>
</comment>
<evidence type="ECO:0000256" key="12">
    <source>
        <dbReference type="ARBA" id="ARBA00070396"/>
    </source>
</evidence>
<dbReference type="OrthoDB" id="2431561at2759"/>
<comment type="subcellular location">
    <subcellularLocation>
        <location evidence="1">Golgi apparatus</location>
    </subcellularLocation>
</comment>
<evidence type="ECO:0000256" key="10">
    <source>
        <dbReference type="ARBA" id="ARBA00023288"/>
    </source>
</evidence>
<dbReference type="GO" id="GO:0005794">
    <property type="term" value="C:Golgi apparatus"/>
    <property type="evidence" value="ECO:0007669"/>
    <property type="project" value="UniProtKB-SubCell"/>
</dbReference>
<keyword evidence="6" id="KW-0931">ER-Golgi transport</keyword>
<comment type="similarity">
    <text evidence="2">Belongs to the small GTPase superfamily. Arf family.</text>
</comment>
<dbReference type="InterPro" id="IPR027417">
    <property type="entry name" value="P-loop_NTPase"/>
</dbReference>
<dbReference type="GO" id="GO:0005525">
    <property type="term" value="F:GTP binding"/>
    <property type="evidence" value="ECO:0007669"/>
    <property type="project" value="UniProtKB-KW"/>
</dbReference>
<feature type="binding site" evidence="13">
    <location>
        <begin position="156"/>
        <end position="163"/>
    </location>
    <ligand>
        <name>GTP</name>
        <dbReference type="ChEBI" id="CHEBI:37565"/>
    </ligand>
</feature>
<dbReference type="InterPro" id="IPR024156">
    <property type="entry name" value="Small_GTPase_ARF"/>
</dbReference>
<dbReference type="Gene3D" id="3.40.50.300">
    <property type="entry name" value="P-loop containing nucleotide triphosphate hydrolases"/>
    <property type="match status" value="2"/>
</dbReference>
<protein>
    <recommendedName>
        <fullName evidence="12">ADP-ribosylation factor</fullName>
    </recommendedName>
</protein>
<dbReference type="Proteomes" id="UP000748756">
    <property type="component" value="Unassembled WGS sequence"/>
</dbReference>
<evidence type="ECO:0000256" key="13">
    <source>
        <dbReference type="PIRSR" id="PIRSR606689-1"/>
    </source>
</evidence>
<evidence type="ECO:0000256" key="5">
    <source>
        <dbReference type="ARBA" id="ARBA00022741"/>
    </source>
</evidence>
<evidence type="ECO:0000256" key="14">
    <source>
        <dbReference type="PIRSR" id="PIRSR606689-2"/>
    </source>
</evidence>
<evidence type="ECO:0000313" key="15">
    <source>
        <dbReference type="EMBL" id="KAF9149143.1"/>
    </source>
</evidence>
<dbReference type="GO" id="GO:0015031">
    <property type="term" value="P:protein transport"/>
    <property type="evidence" value="ECO:0007669"/>
    <property type="project" value="UniProtKB-KW"/>
</dbReference>
<feature type="binding site" evidence="13">
    <location>
        <position position="202"/>
    </location>
    <ligand>
        <name>GTP</name>
        <dbReference type="ChEBI" id="CHEBI:37565"/>
    </ligand>
</feature>
<dbReference type="SUPFAM" id="SSF52540">
    <property type="entry name" value="P-loop containing nucleoside triphosphate hydrolases"/>
    <property type="match status" value="2"/>
</dbReference>
<dbReference type="AlphaFoldDB" id="A0A9P5VA09"/>
<evidence type="ECO:0000256" key="4">
    <source>
        <dbReference type="ARBA" id="ARBA00022707"/>
    </source>
</evidence>
<dbReference type="GO" id="GO:0003924">
    <property type="term" value="F:GTPase activity"/>
    <property type="evidence" value="ECO:0007669"/>
    <property type="project" value="InterPro"/>
</dbReference>
<dbReference type="InterPro" id="IPR006689">
    <property type="entry name" value="Small_GTPase_ARF/SAR"/>
</dbReference>
<dbReference type="PROSITE" id="PS51417">
    <property type="entry name" value="ARF"/>
    <property type="match status" value="1"/>
</dbReference>
<dbReference type="GO" id="GO:0046872">
    <property type="term" value="F:metal ion binding"/>
    <property type="evidence" value="ECO:0007669"/>
    <property type="project" value="UniProtKB-KW"/>
</dbReference>
<keyword evidence="7" id="KW-0653">Protein transport</keyword>
<dbReference type="SMART" id="SM00177">
    <property type="entry name" value="ARF"/>
    <property type="match status" value="2"/>
</dbReference>
<keyword evidence="14" id="KW-0460">Magnesium</keyword>
<proteinExistence type="inferred from homology"/>
<dbReference type="FunFam" id="3.40.50.300:FF:003500">
    <property type="entry name" value="ADP-ribosylation factor 1"/>
    <property type="match status" value="2"/>
</dbReference>